<sequence>MSTTTDRPSAAGPAPLRVQDPELQGPIRLVDADGRLTRRGRERPVDVDKACWLYRDMVLSRFLDREAVALQRQGELALWLQSEGQEAAQVGSVHALAAQDHIFPSYREHAVGLVRGLSPAELLSQWRGVAHAGWDPFERRYHFYSLVLGTQTLHAAGYALGCKLDGEDAVTVVYFGDGAASQGDVNEAFNWAATMSLPILFICQNNQWAISTPTTKQFSTPIHTRAAGFGLRTWWVDGNDALAVHAVTSEAVETIRAGRGPALIEAETYRVGGHSTSDDPNRYRTDEELESWRRRDPIARLRVVLEGLGVAPPWFEEVEEDGRALAVRTRQECQALHAPDLADLFSEVYADPHPVLQERAAYEAFAAMVEGGV</sequence>
<dbReference type="PANTHER" id="PTHR43380:SF1">
    <property type="entry name" value="2-OXOISOVALERATE DEHYDROGENASE SUBUNIT ALPHA, MITOCHONDRIAL"/>
    <property type="match status" value="1"/>
</dbReference>
<dbReference type="AlphaFoldDB" id="A0A2T8FD21"/>
<keyword evidence="6" id="KW-0670">Pyruvate</keyword>
<feature type="domain" description="Dehydrogenase E1 component" evidence="5">
    <location>
        <begin position="55"/>
        <end position="311"/>
    </location>
</feature>
<dbReference type="CDD" id="cd02000">
    <property type="entry name" value="TPP_E1_PDC_ADC_BCADC"/>
    <property type="match status" value="1"/>
</dbReference>
<dbReference type="Gene3D" id="3.40.50.970">
    <property type="match status" value="1"/>
</dbReference>
<keyword evidence="7" id="KW-1185">Reference proteome</keyword>
<evidence type="ECO:0000259" key="5">
    <source>
        <dbReference type="Pfam" id="PF00676"/>
    </source>
</evidence>
<dbReference type="Pfam" id="PF00676">
    <property type="entry name" value="E1_dh"/>
    <property type="match status" value="1"/>
</dbReference>
<name>A0A2T8FD21_9ACTN</name>
<dbReference type="GO" id="GO:0009083">
    <property type="term" value="P:branched-chain amino acid catabolic process"/>
    <property type="evidence" value="ECO:0007669"/>
    <property type="project" value="TreeGrafter"/>
</dbReference>
<evidence type="ECO:0000256" key="2">
    <source>
        <dbReference type="ARBA" id="ARBA00023002"/>
    </source>
</evidence>
<protein>
    <recommendedName>
        <fullName evidence="4">2-oxoisovalerate dehydrogenase subunit alpha</fullName>
        <ecNumber evidence="4">1.2.4.4</ecNumber>
    </recommendedName>
    <alternativeName>
        <fullName evidence="4">Branched-chain alpha-keto acid dehydrogenase E1 component alpha chain</fullName>
    </alternativeName>
</protein>
<dbReference type="SUPFAM" id="SSF52518">
    <property type="entry name" value="Thiamin diphosphate-binding fold (THDP-binding)"/>
    <property type="match status" value="1"/>
</dbReference>
<dbReference type="OrthoDB" id="9766715at2"/>
<reference evidence="6 7" key="1">
    <citation type="submission" date="2018-04" db="EMBL/GenBank/DDBJ databases">
        <title>Genome of Nocardioides gansuensis WSJ-1.</title>
        <authorList>
            <person name="Wu S."/>
            <person name="Wang G."/>
        </authorList>
    </citation>
    <scope>NUCLEOTIDE SEQUENCE [LARGE SCALE GENOMIC DNA]</scope>
    <source>
        <strain evidence="6 7">WSJ-1</strain>
    </source>
</reference>
<dbReference type="GO" id="GO:0003863">
    <property type="term" value="F:branched-chain 2-oxo acid dehydrogenase activity"/>
    <property type="evidence" value="ECO:0007669"/>
    <property type="project" value="UniProtKB-EC"/>
</dbReference>
<comment type="similarity">
    <text evidence="4">Belongs to the BCKDHA family.</text>
</comment>
<accession>A0A2T8FD21</accession>
<dbReference type="InterPro" id="IPR001017">
    <property type="entry name" value="DH_E1"/>
</dbReference>
<dbReference type="GO" id="GO:0000287">
    <property type="term" value="F:magnesium ion binding"/>
    <property type="evidence" value="ECO:0007669"/>
    <property type="project" value="UniProtKB-ARBA"/>
</dbReference>
<dbReference type="InterPro" id="IPR029061">
    <property type="entry name" value="THDP-binding"/>
</dbReference>
<dbReference type="RefSeq" id="WP_116571077.1">
    <property type="nucleotide sequence ID" value="NZ_QDGZ01000002.1"/>
</dbReference>
<evidence type="ECO:0000256" key="4">
    <source>
        <dbReference type="RuleBase" id="RU365014"/>
    </source>
</evidence>
<evidence type="ECO:0000313" key="6">
    <source>
        <dbReference type="EMBL" id="PVG83603.1"/>
    </source>
</evidence>
<evidence type="ECO:0000256" key="1">
    <source>
        <dbReference type="ARBA" id="ARBA00001964"/>
    </source>
</evidence>
<comment type="caution">
    <text evidence="6">The sequence shown here is derived from an EMBL/GenBank/DDBJ whole genome shotgun (WGS) entry which is preliminary data.</text>
</comment>
<dbReference type="EMBL" id="QDGZ01000002">
    <property type="protein sequence ID" value="PVG83603.1"/>
    <property type="molecule type" value="Genomic_DNA"/>
</dbReference>
<keyword evidence="3 4" id="KW-0786">Thiamine pyrophosphate</keyword>
<dbReference type="Proteomes" id="UP000246018">
    <property type="component" value="Unassembled WGS sequence"/>
</dbReference>
<proteinExistence type="inferred from homology"/>
<dbReference type="InterPro" id="IPR050771">
    <property type="entry name" value="Alpha-ketoacid_DH_E1_comp"/>
</dbReference>
<comment type="function">
    <text evidence="4">The branched-chain alpha-keto dehydrogenase complex catalyzes the overall conversion of alpha-keto acids to acyl-CoA and CO(2). It contains multiple copies of three enzymatic components: branched-chain alpha-keto acid decarboxylase (E1), lipoamide acyltransferase (E2) and lipoamide dehydrogenase (E3).</text>
</comment>
<organism evidence="6 7">
    <name type="scientific">Nocardioides gansuensis</name>
    <dbReference type="NCBI Taxonomy" id="2138300"/>
    <lineage>
        <taxon>Bacteria</taxon>
        <taxon>Bacillati</taxon>
        <taxon>Actinomycetota</taxon>
        <taxon>Actinomycetes</taxon>
        <taxon>Propionibacteriales</taxon>
        <taxon>Nocardioidaceae</taxon>
        <taxon>Nocardioides</taxon>
    </lineage>
</organism>
<keyword evidence="2 4" id="KW-0560">Oxidoreductase</keyword>
<evidence type="ECO:0000313" key="7">
    <source>
        <dbReference type="Proteomes" id="UP000246018"/>
    </source>
</evidence>
<comment type="catalytic activity">
    <reaction evidence="4">
        <text>N(6)-[(R)-lipoyl]-L-lysyl-[protein] + 3-methyl-2-oxobutanoate + H(+) = N(6)-[(R)-S(8)-2-methylpropanoyldihydrolipoyl]-L-lysyl-[protein] + CO2</text>
        <dbReference type="Rhea" id="RHEA:13457"/>
        <dbReference type="Rhea" id="RHEA-COMP:10474"/>
        <dbReference type="Rhea" id="RHEA-COMP:10497"/>
        <dbReference type="ChEBI" id="CHEBI:11851"/>
        <dbReference type="ChEBI" id="CHEBI:15378"/>
        <dbReference type="ChEBI" id="CHEBI:16526"/>
        <dbReference type="ChEBI" id="CHEBI:83099"/>
        <dbReference type="ChEBI" id="CHEBI:83142"/>
        <dbReference type="EC" id="1.2.4.4"/>
    </reaction>
</comment>
<dbReference type="PANTHER" id="PTHR43380">
    <property type="entry name" value="2-OXOISOVALERATE DEHYDROGENASE SUBUNIT ALPHA, MITOCHONDRIAL"/>
    <property type="match status" value="1"/>
</dbReference>
<dbReference type="EC" id="1.2.4.4" evidence="4"/>
<comment type="cofactor">
    <cofactor evidence="1 4">
        <name>thiamine diphosphate</name>
        <dbReference type="ChEBI" id="CHEBI:58937"/>
    </cofactor>
</comment>
<evidence type="ECO:0000256" key="3">
    <source>
        <dbReference type="ARBA" id="ARBA00023052"/>
    </source>
</evidence>
<gene>
    <name evidence="6" type="ORF">DDE18_04540</name>
</gene>